<evidence type="ECO:0000256" key="17">
    <source>
        <dbReference type="ARBA" id="ARBA00023268"/>
    </source>
</evidence>
<evidence type="ECO:0000256" key="13">
    <source>
        <dbReference type="ARBA" id="ARBA00022918"/>
    </source>
</evidence>
<dbReference type="PROSITE" id="PS50994">
    <property type="entry name" value="INTEGRASE"/>
    <property type="match status" value="1"/>
</dbReference>
<evidence type="ECO:0000313" key="21">
    <source>
        <dbReference type="Proteomes" id="UP001165121"/>
    </source>
</evidence>
<keyword evidence="6" id="KW-0547">Nucleotide-binding</keyword>
<keyword evidence="4" id="KW-0540">Nuclease</keyword>
<evidence type="ECO:0000256" key="11">
    <source>
        <dbReference type="ARBA" id="ARBA00022842"/>
    </source>
</evidence>
<dbReference type="Pfam" id="PF14223">
    <property type="entry name" value="Retrotran_gag_2"/>
    <property type="match status" value="1"/>
</dbReference>
<keyword evidence="9" id="KW-0378">Hydrolase</keyword>
<dbReference type="InterPro" id="IPR039537">
    <property type="entry name" value="Retrotran_Ty1/copia-like"/>
</dbReference>
<dbReference type="PANTHER" id="PTHR42648">
    <property type="entry name" value="TRANSPOSASE, PUTATIVE-RELATED"/>
    <property type="match status" value="1"/>
</dbReference>
<keyword evidence="12" id="KW-0229">DNA integration</keyword>
<dbReference type="Pfam" id="PF22936">
    <property type="entry name" value="Pol_BBD"/>
    <property type="match status" value="1"/>
</dbReference>
<keyword evidence="21" id="KW-1185">Reference proteome</keyword>
<keyword evidence="17" id="KW-0511">Multifunctional enzyme</keyword>
<gene>
    <name evidence="20" type="ORF">Pfra01_000725600</name>
</gene>
<evidence type="ECO:0000313" key="20">
    <source>
        <dbReference type="EMBL" id="GMF31514.1"/>
    </source>
</evidence>
<dbReference type="GO" id="GO:0046872">
    <property type="term" value="F:metal ion binding"/>
    <property type="evidence" value="ECO:0007669"/>
    <property type="project" value="UniProtKB-KW"/>
</dbReference>
<proteinExistence type="predicted"/>
<evidence type="ECO:0000259" key="19">
    <source>
        <dbReference type="PROSITE" id="PS50994"/>
    </source>
</evidence>
<evidence type="ECO:0000256" key="18">
    <source>
        <dbReference type="SAM" id="MobiDB-lite"/>
    </source>
</evidence>
<evidence type="ECO:0000256" key="10">
    <source>
        <dbReference type="ARBA" id="ARBA00022840"/>
    </source>
</evidence>
<evidence type="ECO:0000256" key="7">
    <source>
        <dbReference type="ARBA" id="ARBA00022750"/>
    </source>
</evidence>
<dbReference type="GO" id="GO:0006310">
    <property type="term" value="P:DNA recombination"/>
    <property type="evidence" value="ECO:0007669"/>
    <property type="project" value="UniProtKB-KW"/>
</dbReference>
<dbReference type="InterPro" id="IPR012337">
    <property type="entry name" value="RNaseH-like_sf"/>
</dbReference>
<dbReference type="GO" id="GO:0006508">
    <property type="term" value="P:proteolysis"/>
    <property type="evidence" value="ECO:0007669"/>
    <property type="project" value="UniProtKB-KW"/>
</dbReference>
<dbReference type="GO" id="GO:0003964">
    <property type="term" value="F:RNA-directed DNA polymerase activity"/>
    <property type="evidence" value="ECO:0007669"/>
    <property type="project" value="UniProtKB-KW"/>
</dbReference>
<evidence type="ECO:0000256" key="16">
    <source>
        <dbReference type="ARBA" id="ARBA00023172"/>
    </source>
</evidence>
<dbReference type="Pfam" id="PF07727">
    <property type="entry name" value="RVT_2"/>
    <property type="match status" value="2"/>
</dbReference>
<keyword evidence="16" id="KW-0233">DNA recombination</keyword>
<dbReference type="GO" id="GO:0004190">
    <property type="term" value="F:aspartic-type endopeptidase activity"/>
    <property type="evidence" value="ECO:0007669"/>
    <property type="project" value="UniProtKB-KW"/>
</dbReference>
<dbReference type="InterPro" id="IPR043502">
    <property type="entry name" value="DNA/RNA_pol_sf"/>
</dbReference>
<name>A0A9W6X5B0_9STRA</name>
<keyword evidence="15" id="KW-0917">Virion maturation</keyword>
<evidence type="ECO:0000256" key="2">
    <source>
        <dbReference type="ARBA" id="ARBA00022612"/>
    </source>
</evidence>
<keyword evidence="10" id="KW-0067">ATP-binding</keyword>
<evidence type="ECO:0000256" key="12">
    <source>
        <dbReference type="ARBA" id="ARBA00022908"/>
    </source>
</evidence>
<protein>
    <submittedName>
        <fullName evidence="20">Unnamed protein product</fullName>
    </submittedName>
</protein>
<dbReference type="SUPFAM" id="SSF53098">
    <property type="entry name" value="Ribonuclease H-like"/>
    <property type="match status" value="1"/>
</dbReference>
<evidence type="ECO:0000256" key="3">
    <source>
        <dbReference type="ARBA" id="ARBA00022670"/>
    </source>
</evidence>
<keyword evidence="13" id="KW-0695">RNA-directed DNA polymerase</keyword>
<evidence type="ECO:0000256" key="15">
    <source>
        <dbReference type="ARBA" id="ARBA00023113"/>
    </source>
</evidence>
<keyword evidence="5" id="KW-0479">Metal-binding</keyword>
<dbReference type="AlphaFoldDB" id="A0A9W6X5B0"/>
<evidence type="ECO:0000256" key="1">
    <source>
        <dbReference type="ARBA" id="ARBA00002180"/>
    </source>
</evidence>
<keyword evidence="14" id="KW-0808">Transferase</keyword>
<dbReference type="InterPro" id="IPR036397">
    <property type="entry name" value="RNaseH_sf"/>
</dbReference>
<feature type="region of interest" description="Disordered" evidence="18">
    <location>
        <begin position="236"/>
        <end position="267"/>
    </location>
</feature>
<evidence type="ECO:0000256" key="9">
    <source>
        <dbReference type="ARBA" id="ARBA00022801"/>
    </source>
</evidence>
<keyword evidence="11" id="KW-0460">Magnesium</keyword>
<dbReference type="InterPro" id="IPR001584">
    <property type="entry name" value="Integrase_cat-core"/>
</dbReference>
<keyword evidence="14" id="KW-0239">DNA-directed DNA polymerase</keyword>
<dbReference type="GO" id="GO:0004519">
    <property type="term" value="F:endonuclease activity"/>
    <property type="evidence" value="ECO:0007669"/>
    <property type="project" value="UniProtKB-KW"/>
</dbReference>
<dbReference type="EMBL" id="BSXT01000636">
    <property type="protein sequence ID" value="GMF31514.1"/>
    <property type="molecule type" value="Genomic_DNA"/>
</dbReference>
<feature type="compositionally biased region" description="Basic and acidic residues" evidence="18">
    <location>
        <begin position="248"/>
        <end position="265"/>
    </location>
</feature>
<evidence type="ECO:0000256" key="5">
    <source>
        <dbReference type="ARBA" id="ARBA00022723"/>
    </source>
</evidence>
<keyword evidence="2" id="KW-1188">Viral release from host cell</keyword>
<keyword evidence="7" id="KW-0064">Aspartyl protease</keyword>
<dbReference type="InterPro" id="IPR054722">
    <property type="entry name" value="PolX-like_BBD"/>
</dbReference>
<dbReference type="Gene3D" id="3.30.420.10">
    <property type="entry name" value="Ribonuclease H-like superfamily/Ribonuclease H"/>
    <property type="match status" value="1"/>
</dbReference>
<reference evidence="20" key="1">
    <citation type="submission" date="2023-04" db="EMBL/GenBank/DDBJ databases">
        <title>Phytophthora fragariaefolia NBRC 109709.</title>
        <authorList>
            <person name="Ichikawa N."/>
            <person name="Sato H."/>
            <person name="Tonouchi N."/>
        </authorList>
    </citation>
    <scope>NUCLEOTIDE SEQUENCE</scope>
    <source>
        <strain evidence="20">NBRC 109709</strain>
    </source>
</reference>
<dbReference type="SUPFAM" id="SSF56672">
    <property type="entry name" value="DNA/RNA polymerases"/>
    <property type="match status" value="1"/>
</dbReference>
<dbReference type="InterPro" id="IPR013103">
    <property type="entry name" value="RVT_2"/>
</dbReference>
<keyword evidence="8" id="KW-0255">Endonuclease</keyword>
<organism evidence="20 21">
    <name type="scientific">Phytophthora fragariaefolia</name>
    <dbReference type="NCBI Taxonomy" id="1490495"/>
    <lineage>
        <taxon>Eukaryota</taxon>
        <taxon>Sar</taxon>
        <taxon>Stramenopiles</taxon>
        <taxon>Oomycota</taxon>
        <taxon>Peronosporomycetes</taxon>
        <taxon>Peronosporales</taxon>
        <taxon>Peronosporaceae</taxon>
        <taxon>Phytophthora</taxon>
    </lineage>
</organism>
<keyword evidence="3" id="KW-0645">Protease</keyword>
<evidence type="ECO:0000256" key="6">
    <source>
        <dbReference type="ARBA" id="ARBA00022741"/>
    </source>
</evidence>
<comment type="function">
    <text evidence="1">The aspartyl protease (PR) mediates the proteolytic cleavages of the Gag and Gag-Pol polyproteins after assembly of the VLP.</text>
</comment>
<dbReference type="GO" id="GO:0003676">
    <property type="term" value="F:nucleic acid binding"/>
    <property type="evidence" value="ECO:0007669"/>
    <property type="project" value="InterPro"/>
</dbReference>
<comment type="caution">
    <text evidence="20">The sequence shown here is derived from an EMBL/GenBank/DDBJ whole genome shotgun (WGS) entry which is preliminary data.</text>
</comment>
<dbReference type="PANTHER" id="PTHR42648:SF11">
    <property type="entry name" value="TRANSPOSON TY4-P GAG-POL POLYPROTEIN"/>
    <property type="match status" value="1"/>
</dbReference>
<keyword evidence="14" id="KW-0548">Nucleotidyltransferase</keyword>
<feature type="region of interest" description="Disordered" evidence="18">
    <location>
        <begin position="522"/>
        <end position="547"/>
    </location>
</feature>
<evidence type="ECO:0000256" key="8">
    <source>
        <dbReference type="ARBA" id="ARBA00022759"/>
    </source>
</evidence>
<evidence type="ECO:0000256" key="4">
    <source>
        <dbReference type="ARBA" id="ARBA00022722"/>
    </source>
</evidence>
<accession>A0A9W6X5B0</accession>
<evidence type="ECO:0000256" key="14">
    <source>
        <dbReference type="ARBA" id="ARBA00022932"/>
    </source>
</evidence>
<dbReference type="OrthoDB" id="121676at2759"/>
<dbReference type="Proteomes" id="UP001165121">
    <property type="component" value="Unassembled WGS sequence"/>
</dbReference>
<dbReference type="GO" id="GO:0015074">
    <property type="term" value="P:DNA integration"/>
    <property type="evidence" value="ECO:0007669"/>
    <property type="project" value="UniProtKB-KW"/>
</dbReference>
<dbReference type="GO" id="GO:0003887">
    <property type="term" value="F:DNA-directed DNA polymerase activity"/>
    <property type="evidence" value="ECO:0007669"/>
    <property type="project" value="UniProtKB-KW"/>
</dbReference>
<dbReference type="GO" id="GO:0005524">
    <property type="term" value="F:ATP binding"/>
    <property type="evidence" value="ECO:0007669"/>
    <property type="project" value="UniProtKB-KW"/>
</dbReference>
<sequence>MELIDYLEVYSPVVRLETLRVLLTLAAVYDYDVHEMDVTTAFLNGKIDVEVYMEQPDGFKVPGKEAWVCRLLKSLYGLKQAPRVWFQLLKLFLEEQGFTLLKSEACVAVKVTDGQLVFIPLYVDDHILIAPNMKLINKMKQMFFERFDMMDHGELQYILRWKITRNRRERAVFINQRNYAKSVLGRFGMENAMDVRRLKVYRWIFNKTVRQYSIMVQSNGEDGSLVHDRGRVNGFEPARARSSSSSTDVERTKRATEGTDGGREKNRPHHVSFVELKSFLQQHVTYYVLYTRTTCALKESWSSKFREAVIKFTRVLEELVKPDDFKFLIQYHFPLYAASQRRVQVVFSYEPNALGPNDVLREDNYFVWKFNCSMALARKDLLDHVEMKPESATKREMETWKAADFKAMAVISKLLSPVYQSMNREFQLRKPLHEFQMTLSDHLLKFDDLCLRLSADGDKLNDDEKLVILLGSLSSEYDAMVNIIEAHSSVTLMNVKGMLRRESETLKKREKQEEAFNVSARGVHEGGRRRNNAGSRRTQTGECPKLSKRDDGDEFVFAATREASTAWLLASGASTHMTHSRQDFVEFRELQIPTDIVVASVQRLRAMGVGTVRFMIDSGRMIKATEALYVPDLDRRLLSIPSLVAKGASVEFSDGCTIRFEGRLIARVEKRDKLFVWNVVETPDEERMPDVAASAKLSLKVCGTSDGVMCRRRRWCWHRARQMVFEVLCGKMTVSAFSRQSGSVVKTAGLLDIVHSDVMGPMKPQSHGGARFVVAFVDDYSRYAQTGRRIRCLRSDNGGEYVNKKFGDFFAAHGIVHQTSTPYTPQQNGLAERMNRTPVEMARSILYHRGMAREWWGKVLRTAVYVTNRVPNTARPQSTPHEVFTGHKPDLSNLRVFGSREFVHDVEDERVVTTRTVVLDERPVKTYRTVMHVTRQAPLELDDDVNLVQQQPVVPVTDNGCDTEMAEGDDDPVDMEVDTVPNTLVQSHHGGHEMSRRGREERTIPVSASIPDTTAARQLTSQAFLLQSALVPSSARTGGTSLCGHLWVFALKRNEHGHISRYKARLVALGSFQTYGVDYTSTYSPVASLNTVRIFLAVCCQRGYMVKQYDVETAFLNGDLEEEVYMVPAEGITFVMTWYVVFIAVSTA</sequence>
<feature type="domain" description="Integrase catalytic" evidence="19">
    <location>
        <begin position="793"/>
        <end position="888"/>
    </location>
</feature>